<proteinExistence type="predicted"/>
<sequence>MLVSSSELALIALYPPSAFAGSKALRAAVTAKSTSFAQGGCQQYISLKHVSRRDFTLIEAHRRELGRTARLTYFQDIQTLIVKVASRQLKRRSGVSGS</sequence>
<dbReference type="OrthoDB" id="76567at2759"/>
<protein>
    <submittedName>
        <fullName evidence="1">Uncharacterized protein</fullName>
    </submittedName>
</protein>
<gene>
    <name evidence="1" type="ORF">ATEIFO6365_0001048900</name>
</gene>
<evidence type="ECO:0000313" key="2">
    <source>
        <dbReference type="Proteomes" id="UP000452235"/>
    </source>
</evidence>
<keyword evidence="2" id="KW-1185">Reference proteome</keyword>
<organism evidence="1 2">
    <name type="scientific">Aspergillus terreus</name>
    <dbReference type="NCBI Taxonomy" id="33178"/>
    <lineage>
        <taxon>Eukaryota</taxon>
        <taxon>Fungi</taxon>
        <taxon>Dikarya</taxon>
        <taxon>Ascomycota</taxon>
        <taxon>Pezizomycotina</taxon>
        <taxon>Eurotiomycetes</taxon>
        <taxon>Eurotiomycetidae</taxon>
        <taxon>Eurotiales</taxon>
        <taxon>Aspergillaceae</taxon>
        <taxon>Aspergillus</taxon>
        <taxon>Aspergillus subgen. Circumdati</taxon>
    </lineage>
</organism>
<evidence type="ECO:0000313" key="1">
    <source>
        <dbReference type="EMBL" id="GFF12266.1"/>
    </source>
</evidence>
<dbReference type="EMBL" id="BLJY01000001">
    <property type="protein sequence ID" value="GFF12266.1"/>
    <property type="molecule type" value="Genomic_DNA"/>
</dbReference>
<reference evidence="1 2" key="1">
    <citation type="submission" date="2020-01" db="EMBL/GenBank/DDBJ databases">
        <title>Aspergillus terreus IFO 6365 whole genome shotgun sequence.</title>
        <authorList>
            <person name="Kanamasa S."/>
            <person name="Takahashi H."/>
        </authorList>
    </citation>
    <scope>NUCLEOTIDE SEQUENCE [LARGE SCALE GENOMIC DNA]</scope>
    <source>
        <strain evidence="1 2">IFO 6365</strain>
    </source>
</reference>
<dbReference type="AlphaFoldDB" id="A0A5M3YQ33"/>
<comment type="caution">
    <text evidence="1">The sequence shown here is derived from an EMBL/GenBank/DDBJ whole genome shotgun (WGS) entry which is preliminary data.</text>
</comment>
<dbReference type="Proteomes" id="UP000452235">
    <property type="component" value="Unassembled WGS sequence"/>
</dbReference>
<dbReference type="VEuPathDB" id="FungiDB:ATEG_01289"/>
<name>A0A5M3YQ33_ASPTE</name>
<accession>A0A5M3YQ33</accession>